<name>A0A7H2PPD6_9GAMM</name>
<dbReference type="AlphaFoldDB" id="A0A7H2PPD6"/>
<evidence type="ECO:0000313" key="1">
    <source>
        <dbReference type="EMBL" id="QNX04719.1"/>
    </source>
</evidence>
<reference evidence="2" key="1">
    <citation type="submission" date="2020-09" db="EMBL/GenBank/DDBJ databases">
        <title>Clinical and molecular characterization of Acinetobacter seifertii in Taiwan.</title>
        <authorList>
            <person name="Li L.-H."/>
            <person name="Yang Y.-S."/>
            <person name="Sun J.-R."/>
            <person name="Huang T.-W."/>
            <person name="Huang W.-C."/>
            <person name="Wang Y.-C."/>
            <person name="Kuo T.-H."/>
            <person name="Kuo S.-C."/>
            <person name="Chen T.-L."/>
        </authorList>
    </citation>
    <scope>NUCLEOTIDE SEQUENCE [LARGE SCALE GENOMIC DNA]</scope>
    <source>
        <strain evidence="2">AS73</strain>
    </source>
</reference>
<proteinExistence type="predicted"/>
<protein>
    <recommendedName>
        <fullName evidence="3">Ribbon-helix-helix protein, CopG family</fullName>
    </recommendedName>
</protein>
<reference evidence="1 2" key="2">
    <citation type="submission" date="2020-09" db="EMBL/GenBank/DDBJ databases">
        <authorList>
            <person name="Chen F.-J."/>
            <person name="Lee Y.-T."/>
        </authorList>
    </citation>
    <scope>NUCLEOTIDE SEQUENCE [LARGE SCALE GENOMIC DNA]</scope>
    <source>
        <strain evidence="1 2">AS73</strain>
    </source>
</reference>
<dbReference type="RefSeq" id="WP_005034032.1">
    <property type="nucleotide sequence ID" value="NZ_BKHW01000025.1"/>
</dbReference>
<accession>A0A7H2PPD6</accession>
<evidence type="ECO:0008006" key="3">
    <source>
        <dbReference type="Google" id="ProtNLM"/>
    </source>
</evidence>
<dbReference type="Proteomes" id="UP000516862">
    <property type="component" value="Chromosome"/>
</dbReference>
<gene>
    <name evidence="1" type="ORF">IC796_15505</name>
</gene>
<sequence>MSTNNSPVNPTRSEKLDGGRVRCVVYLSKEEAAQIEAERKKTGVSQSGIIARYYALGKNNIQQEV</sequence>
<evidence type="ECO:0000313" key="2">
    <source>
        <dbReference type="Proteomes" id="UP000516862"/>
    </source>
</evidence>
<organism evidence="1 2">
    <name type="scientific">Acinetobacter seifertii</name>
    <dbReference type="NCBI Taxonomy" id="1530123"/>
    <lineage>
        <taxon>Bacteria</taxon>
        <taxon>Pseudomonadati</taxon>
        <taxon>Pseudomonadota</taxon>
        <taxon>Gammaproteobacteria</taxon>
        <taxon>Moraxellales</taxon>
        <taxon>Moraxellaceae</taxon>
        <taxon>Acinetobacter</taxon>
        <taxon>Acinetobacter calcoaceticus/baumannii complex</taxon>
    </lineage>
</organism>
<dbReference type="EMBL" id="CP061561">
    <property type="protein sequence ID" value="QNX04719.1"/>
    <property type="molecule type" value="Genomic_DNA"/>
</dbReference>